<gene>
    <name evidence="3" type="ORF">ATO9_03225</name>
</gene>
<dbReference type="eggNOG" id="ENOG5032V0A">
    <property type="taxonomic scope" value="Bacteria"/>
</dbReference>
<dbReference type="AlphaFoldDB" id="A0A0A0EK32"/>
<feature type="region of interest" description="Disordered" evidence="1">
    <location>
        <begin position="195"/>
        <end position="227"/>
    </location>
</feature>
<name>A0A0A0EK32_9RHOB</name>
<evidence type="ECO:0000256" key="1">
    <source>
        <dbReference type="SAM" id="MobiDB-lite"/>
    </source>
</evidence>
<accession>A0A0A0EK32</accession>
<keyword evidence="4" id="KW-1185">Reference proteome</keyword>
<protein>
    <submittedName>
        <fullName evidence="3">Uncharacterized protein</fullName>
    </submittedName>
</protein>
<feature type="compositionally biased region" description="Basic and acidic residues" evidence="1">
    <location>
        <begin position="195"/>
        <end position="215"/>
    </location>
</feature>
<evidence type="ECO:0000313" key="3">
    <source>
        <dbReference type="EMBL" id="KGM50513.1"/>
    </source>
</evidence>
<keyword evidence="2" id="KW-0472">Membrane</keyword>
<dbReference type="OrthoDB" id="7406133at2"/>
<proteinExistence type="predicted"/>
<dbReference type="Proteomes" id="UP000030004">
    <property type="component" value="Unassembled WGS sequence"/>
</dbReference>
<reference evidence="3 4" key="1">
    <citation type="journal article" date="2015" name="Antonie Van Leeuwenhoek">
        <title>Pseudooceanicola atlanticus gen. nov. sp. nov., isolated from surface seawater of the Atlantic Ocean and reclassification of Oceanicola batsensis, Oceanicola marinus, Oceanicola nitratireducens, Oceanicola nanhaiensis, Oceanicola antarcticus and Oceanicola flagellatus, as Pseudooceanicola batsensis comb. nov., Pseudooceanicola marinus comb. nov., Pseudooceanicola nitratireducens comb. nov., Pseudooceanicola nanhaiensis comb. nov., Pseudooceanicola antarcticus comb. nov., and Pseudooceanicola flagellatus comb. nov.</title>
        <authorList>
            <person name="Lai Q."/>
            <person name="Li G."/>
            <person name="Liu X."/>
            <person name="Du Y."/>
            <person name="Sun F."/>
            <person name="Shao Z."/>
        </authorList>
    </citation>
    <scope>NUCLEOTIDE SEQUENCE [LARGE SCALE GENOMIC DNA]</scope>
    <source>
        <strain evidence="3 4">22II-s11g</strain>
    </source>
</reference>
<dbReference type="EMBL" id="AQQX01000001">
    <property type="protein sequence ID" value="KGM50513.1"/>
    <property type="molecule type" value="Genomic_DNA"/>
</dbReference>
<feature type="compositionally biased region" description="Low complexity" evidence="1">
    <location>
        <begin position="218"/>
        <end position="227"/>
    </location>
</feature>
<dbReference type="STRING" id="1461694.ATO9_03225"/>
<keyword evidence="2" id="KW-1133">Transmembrane helix</keyword>
<organism evidence="3 4">
    <name type="scientific">Pseudooceanicola atlanticus</name>
    <dbReference type="NCBI Taxonomy" id="1461694"/>
    <lineage>
        <taxon>Bacteria</taxon>
        <taxon>Pseudomonadati</taxon>
        <taxon>Pseudomonadota</taxon>
        <taxon>Alphaproteobacteria</taxon>
        <taxon>Rhodobacterales</taxon>
        <taxon>Paracoccaceae</taxon>
        <taxon>Pseudooceanicola</taxon>
    </lineage>
</organism>
<sequence length="227" mass="25130">MLDWLAQHGQIITTGVQILTALVWIVYLHILITGFRRQKRSNILLTRVAGNKDRAHLMVGNMGAEPIFVSAVMVEMLVDSDTHTAFITDTDAQDEGDALGHSSQGPLKSAEHRDLGALGDITDHALSVAGLDTGTQVEELVVTVMAEGTYDAQLVAARQGYWINHETDRRLFHPQWTRTRQIRKRRTRKDLLGQLDDHLRNEAQDVRRSDRDATGHDAAAAPAKAAA</sequence>
<dbReference type="RefSeq" id="WP_043744875.1">
    <property type="nucleotide sequence ID" value="NZ_AQQX01000001.1"/>
</dbReference>
<feature type="transmembrane region" description="Helical" evidence="2">
    <location>
        <begin position="12"/>
        <end position="32"/>
    </location>
</feature>
<evidence type="ECO:0000313" key="4">
    <source>
        <dbReference type="Proteomes" id="UP000030004"/>
    </source>
</evidence>
<comment type="caution">
    <text evidence="3">The sequence shown here is derived from an EMBL/GenBank/DDBJ whole genome shotgun (WGS) entry which is preliminary data.</text>
</comment>
<evidence type="ECO:0000256" key="2">
    <source>
        <dbReference type="SAM" id="Phobius"/>
    </source>
</evidence>
<keyword evidence="2" id="KW-0812">Transmembrane</keyword>